<feature type="transmembrane region" description="Helical" evidence="1">
    <location>
        <begin position="198"/>
        <end position="214"/>
    </location>
</feature>
<keyword evidence="1" id="KW-0472">Membrane</keyword>
<feature type="transmembrane region" description="Helical" evidence="1">
    <location>
        <begin position="176"/>
        <end position="192"/>
    </location>
</feature>
<protein>
    <recommendedName>
        <fullName evidence="4">Glycosyltransferase RgtA/B/C/D-like domain-containing protein</fullName>
    </recommendedName>
</protein>
<feature type="transmembrane region" description="Helical" evidence="1">
    <location>
        <begin position="334"/>
        <end position="352"/>
    </location>
</feature>
<dbReference type="Proteomes" id="UP000297861">
    <property type="component" value="Unassembled WGS sequence"/>
</dbReference>
<name>A0A4Y8L537_9BACT</name>
<proteinExistence type="predicted"/>
<feature type="transmembrane region" description="Helical" evidence="1">
    <location>
        <begin position="308"/>
        <end position="328"/>
    </location>
</feature>
<dbReference type="OrthoDB" id="996251at2"/>
<dbReference type="InterPro" id="IPR045691">
    <property type="entry name" value="DUF6056"/>
</dbReference>
<feature type="transmembrane region" description="Helical" evidence="1">
    <location>
        <begin position="275"/>
        <end position="299"/>
    </location>
</feature>
<feature type="transmembrane region" description="Helical" evidence="1">
    <location>
        <begin position="221"/>
        <end position="240"/>
    </location>
</feature>
<sequence>MGIVNGDKKSIRRWLFGIIFFVFFLLIFLLNRMYPIHSDDWMYSFVFNENPARFIHNIRDVFVSQYNHYLYWGGRNVVHFIDQILLMIPALTREIINSLAFVLFILAIYKIANCGKVLAPMLFLFIGAVLWLGLPTFPQTVVWITGSSNYLWGSLIVLSFLYNYYRFYITEKSKDTRLRALWMFLFGIIAGWTNENVSIALLFIIFSLLIYFTIRKIKVPLWFAAGLFGVGIGCAIMLAAPGNFIRSHDTHVSLNLDTKSLVEVLRFKARNIYLIYRYIPAVSALIAAYVVSVLIYWFVNKDNRNEKVLFGSVLFFIAAHISALAMIASPIFPVRASFCMHAFMIVAISILYGDLKFETRGTKIVNSLFLTALLIWSGSTYYCMYYNPLKYLRDRYKVREQYIESQKGKGIKDIVLKESPIIMPGQFDFEDITADELSWRNRICADYYKVNSIKRIE</sequence>
<gene>
    <name evidence="2" type="ORF">E2605_05940</name>
</gene>
<evidence type="ECO:0000313" key="2">
    <source>
        <dbReference type="EMBL" id="TFD97208.1"/>
    </source>
</evidence>
<organism evidence="2 3">
    <name type="scientific">Dysgonomonas capnocytophagoides</name>
    <dbReference type="NCBI Taxonomy" id="45254"/>
    <lineage>
        <taxon>Bacteria</taxon>
        <taxon>Pseudomonadati</taxon>
        <taxon>Bacteroidota</taxon>
        <taxon>Bacteroidia</taxon>
        <taxon>Bacteroidales</taxon>
        <taxon>Dysgonomonadaceae</taxon>
        <taxon>Dysgonomonas</taxon>
    </lineage>
</organism>
<keyword evidence="1" id="KW-0812">Transmembrane</keyword>
<reference evidence="2 3" key="1">
    <citation type="submission" date="2019-03" db="EMBL/GenBank/DDBJ databases">
        <title>San Antonio Military Medical Center submission to MRSN (WRAIR), pending publication.</title>
        <authorList>
            <person name="Blyth D.M."/>
            <person name="Mccarthy S.L."/>
            <person name="Schall S.E."/>
            <person name="Stam J.A."/>
            <person name="Ong A.C."/>
            <person name="Mcgann P.T."/>
        </authorList>
    </citation>
    <scope>NUCLEOTIDE SEQUENCE [LARGE SCALE GENOMIC DNA]</scope>
    <source>
        <strain evidence="2 3">MRSN571793</strain>
    </source>
</reference>
<dbReference type="EMBL" id="SOML01000003">
    <property type="protein sequence ID" value="TFD97208.1"/>
    <property type="molecule type" value="Genomic_DNA"/>
</dbReference>
<evidence type="ECO:0000256" key="1">
    <source>
        <dbReference type="SAM" id="Phobius"/>
    </source>
</evidence>
<feature type="transmembrane region" description="Helical" evidence="1">
    <location>
        <begin position="117"/>
        <end position="134"/>
    </location>
</feature>
<dbReference type="Pfam" id="PF19528">
    <property type="entry name" value="DUF6056"/>
    <property type="match status" value="1"/>
</dbReference>
<dbReference type="RefSeq" id="WP_134435806.1">
    <property type="nucleotide sequence ID" value="NZ_SOML01000003.1"/>
</dbReference>
<feature type="transmembrane region" description="Helical" evidence="1">
    <location>
        <begin position="364"/>
        <end position="382"/>
    </location>
</feature>
<keyword evidence="3" id="KW-1185">Reference proteome</keyword>
<dbReference type="AlphaFoldDB" id="A0A4Y8L537"/>
<evidence type="ECO:0000313" key="3">
    <source>
        <dbReference type="Proteomes" id="UP000297861"/>
    </source>
</evidence>
<feature type="transmembrane region" description="Helical" evidence="1">
    <location>
        <begin position="140"/>
        <end position="164"/>
    </location>
</feature>
<accession>A0A4Y8L537</accession>
<feature type="transmembrane region" description="Helical" evidence="1">
    <location>
        <begin position="95"/>
        <end position="112"/>
    </location>
</feature>
<evidence type="ECO:0008006" key="4">
    <source>
        <dbReference type="Google" id="ProtNLM"/>
    </source>
</evidence>
<feature type="transmembrane region" description="Helical" evidence="1">
    <location>
        <begin position="14"/>
        <end position="34"/>
    </location>
</feature>
<dbReference type="STRING" id="1121485.GCA_000426485_01226"/>
<comment type="caution">
    <text evidence="2">The sequence shown here is derived from an EMBL/GenBank/DDBJ whole genome shotgun (WGS) entry which is preliminary data.</text>
</comment>
<keyword evidence="1" id="KW-1133">Transmembrane helix</keyword>